<sequence length="32" mass="3641">MFPRGFDALGDPRESGGSARAVADLHLYYERW</sequence>
<evidence type="ECO:0000313" key="2">
    <source>
        <dbReference type="Proteomes" id="UP000013525"/>
    </source>
</evidence>
<dbReference type="AlphaFoldDB" id="R7WKK3"/>
<dbReference type="Proteomes" id="UP000013525">
    <property type="component" value="Unassembled WGS sequence"/>
</dbReference>
<comment type="caution">
    <text evidence="1">The sequence shown here is derived from an EMBL/GenBank/DDBJ whole genome shotgun (WGS) entry which is preliminary data.</text>
</comment>
<organism evidence="1 2">
    <name type="scientific">Rhodococcus rhodnii LMG 5362</name>
    <dbReference type="NCBI Taxonomy" id="1273125"/>
    <lineage>
        <taxon>Bacteria</taxon>
        <taxon>Bacillati</taxon>
        <taxon>Actinomycetota</taxon>
        <taxon>Actinomycetes</taxon>
        <taxon>Mycobacteriales</taxon>
        <taxon>Nocardiaceae</taxon>
        <taxon>Rhodococcus</taxon>
    </lineage>
</organism>
<protein>
    <submittedName>
        <fullName evidence="1">Uncharacterized protein</fullName>
    </submittedName>
</protein>
<accession>R7WKK3</accession>
<dbReference type="EMBL" id="APMY01000082">
    <property type="protein sequence ID" value="EOM75805.1"/>
    <property type="molecule type" value="Genomic_DNA"/>
</dbReference>
<proteinExistence type="predicted"/>
<reference evidence="1 2" key="1">
    <citation type="journal article" date="2013" name="Genome Announc.">
        <title>Draft Genome Sequence of Rhodococcus rhodnii Strain LMG5362, a Symbiont of Rhodnius prolixus (Hemiptera, Reduviidae, Triatominae), the Principle Vector of Trypanosoma cruzi.</title>
        <authorList>
            <person name="Pachebat J.A."/>
            <person name="van Keulen G."/>
            <person name="Whitten M.M."/>
            <person name="Girdwood S."/>
            <person name="Del Sol R."/>
            <person name="Dyson P.J."/>
            <person name="Facey P.D."/>
        </authorList>
    </citation>
    <scope>NUCLEOTIDE SEQUENCE [LARGE SCALE GENOMIC DNA]</scope>
    <source>
        <strain evidence="1 2">LMG 5362</strain>
    </source>
</reference>
<evidence type="ECO:0000313" key="1">
    <source>
        <dbReference type="EMBL" id="EOM75805.1"/>
    </source>
</evidence>
<name>R7WKK3_9NOCA</name>
<keyword evidence="2" id="KW-1185">Reference proteome</keyword>
<gene>
    <name evidence="1" type="ORF">Rrhod_2878</name>
</gene>